<dbReference type="Gene3D" id="6.10.250.780">
    <property type="match status" value="1"/>
</dbReference>
<evidence type="ECO:0000256" key="5">
    <source>
        <dbReference type="ARBA" id="ARBA00022692"/>
    </source>
</evidence>
<evidence type="ECO:0000256" key="11">
    <source>
        <dbReference type="ARBA" id="ARBA00023239"/>
    </source>
</evidence>
<dbReference type="GO" id="GO:0005525">
    <property type="term" value="F:GTP binding"/>
    <property type="evidence" value="ECO:0007669"/>
    <property type="project" value="UniProtKB-KW"/>
</dbReference>
<keyword evidence="12" id="KW-0141">cGMP biosynthesis</keyword>
<organism evidence="15">
    <name type="scientific">Magallana gigas</name>
    <name type="common">Pacific oyster</name>
    <name type="synonym">Crassostrea gigas</name>
    <dbReference type="NCBI Taxonomy" id="29159"/>
    <lineage>
        <taxon>Eukaryota</taxon>
        <taxon>Metazoa</taxon>
        <taxon>Spiralia</taxon>
        <taxon>Lophotrochozoa</taxon>
        <taxon>Mollusca</taxon>
        <taxon>Bivalvia</taxon>
        <taxon>Autobranchia</taxon>
        <taxon>Pteriomorphia</taxon>
        <taxon>Ostreida</taxon>
        <taxon>Ostreoidea</taxon>
        <taxon>Ostreidae</taxon>
        <taxon>Magallana</taxon>
    </lineage>
</organism>
<reference evidence="15" key="1">
    <citation type="journal article" date="2012" name="Nature">
        <title>The oyster genome reveals stress adaptation and complexity of shell formation.</title>
        <authorList>
            <person name="Zhang G."/>
            <person name="Fang X."/>
            <person name="Guo X."/>
            <person name="Li L."/>
            <person name="Luo R."/>
            <person name="Xu F."/>
            <person name="Yang P."/>
            <person name="Zhang L."/>
            <person name="Wang X."/>
            <person name="Qi H."/>
            <person name="Xiong Z."/>
            <person name="Que H."/>
            <person name="Xie Y."/>
            <person name="Holland P.W."/>
            <person name="Paps J."/>
            <person name="Zhu Y."/>
            <person name="Wu F."/>
            <person name="Chen Y."/>
            <person name="Wang J."/>
            <person name="Peng C."/>
            <person name="Meng J."/>
            <person name="Yang L."/>
            <person name="Liu J."/>
            <person name="Wen B."/>
            <person name="Zhang N."/>
            <person name="Huang Z."/>
            <person name="Zhu Q."/>
            <person name="Feng Y."/>
            <person name="Mount A."/>
            <person name="Hedgecock D."/>
            <person name="Xu Z."/>
            <person name="Liu Y."/>
            <person name="Domazet-Loso T."/>
            <person name="Du Y."/>
            <person name="Sun X."/>
            <person name="Zhang S."/>
            <person name="Liu B."/>
            <person name="Cheng P."/>
            <person name="Jiang X."/>
            <person name="Li J."/>
            <person name="Fan D."/>
            <person name="Wang W."/>
            <person name="Fu W."/>
            <person name="Wang T."/>
            <person name="Wang B."/>
            <person name="Zhang J."/>
            <person name="Peng Z."/>
            <person name="Li Y."/>
            <person name="Li N."/>
            <person name="Wang J."/>
            <person name="Chen M."/>
            <person name="He Y."/>
            <person name="Tan F."/>
            <person name="Song X."/>
            <person name="Zheng Q."/>
            <person name="Huang R."/>
            <person name="Yang H."/>
            <person name="Du X."/>
            <person name="Chen L."/>
            <person name="Yang M."/>
            <person name="Gaffney P.M."/>
            <person name="Wang S."/>
            <person name="Luo L."/>
            <person name="She Z."/>
            <person name="Ming Y."/>
            <person name="Huang W."/>
            <person name="Zhang S."/>
            <person name="Huang B."/>
            <person name="Zhang Y."/>
            <person name="Qu T."/>
            <person name="Ni P."/>
            <person name="Miao G."/>
            <person name="Wang J."/>
            <person name="Wang Q."/>
            <person name="Steinberg C.E."/>
            <person name="Wang H."/>
            <person name="Li N."/>
            <person name="Qian L."/>
            <person name="Zhang G."/>
            <person name="Li Y."/>
            <person name="Yang H."/>
            <person name="Liu X."/>
            <person name="Wang J."/>
            <person name="Yin Y."/>
            <person name="Wang J."/>
        </authorList>
    </citation>
    <scope>NUCLEOTIDE SEQUENCE [LARGE SCALE GENOMIC DNA]</scope>
    <source>
        <strain evidence="15">05x7-T-G4-1.051#20</strain>
    </source>
</reference>
<evidence type="ECO:0000313" key="15">
    <source>
        <dbReference type="EMBL" id="EKC27312.1"/>
    </source>
</evidence>
<dbReference type="InterPro" id="IPR011645">
    <property type="entry name" value="HNOB_dom_associated"/>
</dbReference>
<dbReference type="EMBL" id="JH818573">
    <property type="protein sequence ID" value="EKC27312.1"/>
    <property type="molecule type" value="Genomic_DNA"/>
</dbReference>
<keyword evidence="10" id="KW-0472">Membrane</keyword>
<dbReference type="InterPro" id="IPR029787">
    <property type="entry name" value="Nucleotide_cyclase"/>
</dbReference>
<comment type="similarity">
    <text evidence="13">Belongs to the adenylyl cyclase class-4/guanylyl cyclase family.</text>
</comment>
<name>K1PSS3_MAGGI</name>
<dbReference type="GO" id="GO:0005737">
    <property type="term" value="C:cytoplasm"/>
    <property type="evidence" value="ECO:0007669"/>
    <property type="project" value="UniProtKB-SubCell"/>
</dbReference>
<dbReference type="PROSITE" id="PS50125">
    <property type="entry name" value="GUANYLATE_CYCLASE_2"/>
    <property type="match status" value="1"/>
</dbReference>
<protein>
    <recommendedName>
        <fullName evidence="3">guanylate cyclase</fullName>
        <ecNumber evidence="3">4.6.1.2</ecNumber>
    </recommendedName>
</protein>
<keyword evidence="5" id="KW-0812">Transmembrane</keyword>
<dbReference type="Pfam" id="PF07701">
    <property type="entry name" value="HNOBA"/>
    <property type="match status" value="1"/>
</dbReference>
<evidence type="ECO:0000256" key="4">
    <source>
        <dbReference type="ARBA" id="ARBA00022490"/>
    </source>
</evidence>
<dbReference type="GO" id="GO:0004383">
    <property type="term" value="F:guanylate cyclase activity"/>
    <property type="evidence" value="ECO:0007669"/>
    <property type="project" value="UniProtKB-EC"/>
</dbReference>
<dbReference type="SUPFAM" id="SSF55073">
    <property type="entry name" value="Nucleotide cyclase"/>
    <property type="match status" value="1"/>
</dbReference>
<sequence>MVPLKNKEEIMFIGTPHFDGLGDFISSNTYLTNIPQDKLTIEIILMNEQRRADVEMSKKLDQTTTDMKKLAAALDQEKKKTDMLLYQMLPVKVANQLREGRTVEAEKHGNVTILFSDIVTFTNIAALCHPMDIVKLLNGLFQRFDQLTTKHNIYKVETIGDAYMVVSGVPEARDDHAIRMSNMGLDMIQETNHVINPVSQKCIQIRVGIHTGPVVSGVVGTKMPRYCLFGDTVNTASRMESHGLPGRVHISDTTYHQIRSVGYILERREGIDIKGKGIMDTYFLNGVSNDFDPGRNKCFANDHETTPQRTQLNRDSLPLINTHRDKPQSMESSTFCSII</sequence>
<evidence type="ECO:0000256" key="6">
    <source>
        <dbReference type="ARBA" id="ARBA00022729"/>
    </source>
</evidence>
<dbReference type="Gene3D" id="3.30.70.1230">
    <property type="entry name" value="Nucleotide cyclase"/>
    <property type="match status" value="1"/>
</dbReference>
<evidence type="ECO:0000256" key="9">
    <source>
        <dbReference type="ARBA" id="ARBA00023134"/>
    </source>
</evidence>
<dbReference type="GO" id="GO:0001653">
    <property type="term" value="F:peptide receptor activity"/>
    <property type="evidence" value="ECO:0007669"/>
    <property type="project" value="TreeGrafter"/>
</dbReference>
<dbReference type="EC" id="4.6.1.2" evidence="3"/>
<dbReference type="InParanoid" id="K1PSS3"/>
<evidence type="ECO:0000256" key="2">
    <source>
        <dbReference type="ARBA" id="ARBA00004496"/>
    </source>
</evidence>
<dbReference type="HOGENOM" id="CLU_053926_0_0_1"/>
<evidence type="ECO:0000259" key="14">
    <source>
        <dbReference type="PROSITE" id="PS50125"/>
    </source>
</evidence>
<dbReference type="SMART" id="SM00044">
    <property type="entry name" value="CYCc"/>
    <property type="match status" value="1"/>
</dbReference>
<dbReference type="InterPro" id="IPR050401">
    <property type="entry name" value="Cyclic_nucleotide_synthase"/>
</dbReference>
<dbReference type="CDD" id="cd07302">
    <property type="entry name" value="CHD"/>
    <property type="match status" value="1"/>
</dbReference>
<evidence type="ECO:0000256" key="13">
    <source>
        <dbReference type="RuleBase" id="RU000405"/>
    </source>
</evidence>
<keyword evidence="8" id="KW-1133">Transmembrane helix</keyword>
<gene>
    <name evidence="15" type="ORF">CGI_10011858</name>
</gene>
<dbReference type="GO" id="GO:0004016">
    <property type="term" value="F:adenylate cyclase activity"/>
    <property type="evidence" value="ECO:0007669"/>
    <property type="project" value="TreeGrafter"/>
</dbReference>
<comment type="subcellular location">
    <subcellularLocation>
        <location evidence="2">Cytoplasm</location>
    </subcellularLocation>
    <subcellularLocation>
        <location evidence="1">Membrane</location>
        <topology evidence="1">Single-pass type I membrane protein</topology>
    </subcellularLocation>
</comment>
<accession>K1PSS3</accession>
<dbReference type="GO" id="GO:0007168">
    <property type="term" value="P:receptor guanylyl cyclase signaling pathway"/>
    <property type="evidence" value="ECO:0007669"/>
    <property type="project" value="TreeGrafter"/>
</dbReference>
<dbReference type="FunFam" id="3.30.70.1230:FF:000007">
    <property type="entry name" value="Guanylate cyclase soluble subunit alpha-3"/>
    <property type="match status" value="1"/>
</dbReference>
<dbReference type="PANTHER" id="PTHR11920">
    <property type="entry name" value="GUANYLYL CYCLASE"/>
    <property type="match status" value="1"/>
</dbReference>
<evidence type="ECO:0000256" key="7">
    <source>
        <dbReference type="ARBA" id="ARBA00022741"/>
    </source>
</evidence>
<evidence type="ECO:0000256" key="10">
    <source>
        <dbReference type="ARBA" id="ARBA00023136"/>
    </source>
</evidence>
<dbReference type="PANTHER" id="PTHR11920:SF335">
    <property type="entry name" value="GUANYLATE CYCLASE"/>
    <property type="match status" value="1"/>
</dbReference>
<dbReference type="PROSITE" id="PS00452">
    <property type="entry name" value="GUANYLATE_CYCLASE_1"/>
    <property type="match status" value="1"/>
</dbReference>
<feature type="domain" description="Guanylate cyclase" evidence="14">
    <location>
        <begin position="112"/>
        <end position="240"/>
    </location>
</feature>
<evidence type="ECO:0000256" key="3">
    <source>
        <dbReference type="ARBA" id="ARBA00012202"/>
    </source>
</evidence>
<keyword evidence="6" id="KW-0732">Signal</keyword>
<dbReference type="InterPro" id="IPR018297">
    <property type="entry name" value="A/G_cyclase_CS"/>
</dbReference>
<evidence type="ECO:0000256" key="1">
    <source>
        <dbReference type="ARBA" id="ARBA00004479"/>
    </source>
</evidence>
<dbReference type="InterPro" id="IPR001054">
    <property type="entry name" value="A/G_cyclase"/>
</dbReference>
<dbReference type="GO" id="GO:0035556">
    <property type="term" value="P:intracellular signal transduction"/>
    <property type="evidence" value="ECO:0007669"/>
    <property type="project" value="InterPro"/>
</dbReference>
<keyword evidence="4" id="KW-0963">Cytoplasm</keyword>
<dbReference type="Pfam" id="PF00211">
    <property type="entry name" value="Guanylate_cyc"/>
    <property type="match status" value="1"/>
</dbReference>
<evidence type="ECO:0000256" key="8">
    <source>
        <dbReference type="ARBA" id="ARBA00022989"/>
    </source>
</evidence>
<evidence type="ECO:0000256" key="12">
    <source>
        <dbReference type="ARBA" id="ARBA00023293"/>
    </source>
</evidence>
<keyword evidence="11 13" id="KW-0456">Lyase</keyword>
<dbReference type="GO" id="GO:0005886">
    <property type="term" value="C:plasma membrane"/>
    <property type="evidence" value="ECO:0007669"/>
    <property type="project" value="TreeGrafter"/>
</dbReference>
<keyword evidence="7" id="KW-0547">Nucleotide-binding</keyword>
<keyword evidence="9" id="KW-0342">GTP-binding</keyword>
<proteinExistence type="inferred from homology"/>
<dbReference type="AlphaFoldDB" id="K1PSS3"/>